<proteinExistence type="predicted"/>
<name>A0A9X1VWW6_9BURK</name>
<keyword evidence="1" id="KW-0472">Membrane</keyword>
<dbReference type="EMBL" id="JALGBI010000001">
    <property type="protein sequence ID" value="MCJ0764475.1"/>
    <property type="molecule type" value="Genomic_DNA"/>
</dbReference>
<feature type="transmembrane region" description="Helical" evidence="1">
    <location>
        <begin position="71"/>
        <end position="91"/>
    </location>
</feature>
<gene>
    <name evidence="3" type="ORF">MMF98_14755</name>
</gene>
<evidence type="ECO:0000313" key="4">
    <source>
        <dbReference type="Proteomes" id="UP001139447"/>
    </source>
</evidence>
<dbReference type="Proteomes" id="UP001139447">
    <property type="component" value="Unassembled WGS sequence"/>
</dbReference>
<feature type="transmembrane region" description="Helical" evidence="1">
    <location>
        <begin position="97"/>
        <end position="114"/>
    </location>
</feature>
<keyword evidence="4" id="KW-1185">Reference proteome</keyword>
<keyword evidence="1" id="KW-0812">Transmembrane</keyword>
<dbReference type="InterPro" id="IPR007038">
    <property type="entry name" value="HupE_UreJ"/>
</dbReference>
<evidence type="ECO:0000256" key="1">
    <source>
        <dbReference type="SAM" id="Phobius"/>
    </source>
</evidence>
<sequence>MRTSRSALFALMASVGALPLAALAHTGVDSGAHHGALAGLLHPLTGADHLAAMVAVGLWSALAARRAWPDLLWAPLGFAAMLLGGAALGLAGVDVPAVEPMIAASLLVIGLLVVTRLRVPALAAAAIVGVFAVFHGVAHGQELTGNAQALPTLAGMLCATVLLHATGIAAGWVLRHAHAWLPRAAGAAVALLGLSLLAQRI</sequence>
<keyword evidence="2" id="KW-0732">Signal</keyword>
<feature type="transmembrane region" description="Helical" evidence="1">
    <location>
        <begin position="150"/>
        <end position="173"/>
    </location>
</feature>
<feature type="transmembrane region" description="Helical" evidence="1">
    <location>
        <begin position="180"/>
        <end position="198"/>
    </location>
</feature>
<dbReference type="PIRSF" id="PIRSF016919">
    <property type="entry name" value="HupE_UreJ"/>
    <property type="match status" value="1"/>
</dbReference>
<dbReference type="RefSeq" id="WP_243307128.1">
    <property type="nucleotide sequence ID" value="NZ_JALGBI010000001.1"/>
</dbReference>
<organism evidence="3 4">
    <name type="scientific">Variovorax terrae</name>
    <dbReference type="NCBI Taxonomy" id="2923278"/>
    <lineage>
        <taxon>Bacteria</taxon>
        <taxon>Pseudomonadati</taxon>
        <taxon>Pseudomonadota</taxon>
        <taxon>Betaproteobacteria</taxon>
        <taxon>Burkholderiales</taxon>
        <taxon>Comamonadaceae</taxon>
        <taxon>Variovorax</taxon>
    </lineage>
</organism>
<reference evidence="3" key="1">
    <citation type="submission" date="2022-03" db="EMBL/GenBank/DDBJ databases">
        <authorList>
            <person name="Woo C.Y."/>
        </authorList>
    </citation>
    <scope>NUCLEOTIDE SEQUENCE</scope>
    <source>
        <strain evidence="3">CYS-02</strain>
    </source>
</reference>
<evidence type="ECO:0000256" key="2">
    <source>
        <dbReference type="SAM" id="SignalP"/>
    </source>
</evidence>
<feature type="signal peptide" evidence="2">
    <location>
        <begin position="1"/>
        <end position="24"/>
    </location>
</feature>
<comment type="caution">
    <text evidence="3">The sequence shown here is derived from an EMBL/GenBank/DDBJ whole genome shotgun (WGS) entry which is preliminary data.</text>
</comment>
<evidence type="ECO:0000313" key="3">
    <source>
        <dbReference type="EMBL" id="MCJ0764475.1"/>
    </source>
</evidence>
<feature type="transmembrane region" description="Helical" evidence="1">
    <location>
        <begin position="121"/>
        <end position="138"/>
    </location>
</feature>
<feature type="chain" id="PRO_5040978543" evidence="2">
    <location>
        <begin position="25"/>
        <end position="201"/>
    </location>
</feature>
<keyword evidence="1" id="KW-1133">Transmembrane helix</keyword>
<dbReference type="AlphaFoldDB" id="A0A9X1VWW6"/>
<protein>
    <submittedName>
        <fullName evidence="3">HupE/UreJ family protein</fullName>
    </submittedName>
</protein>
<accession>A0A9X1VWW6</accession>
<feature type="transmembrane region" description="Helical" evidence="1">
    <location>
        <begin position="40"/>
        <end position="59"/>
    </location>
</feature>
<dbReference type="Pfam" id="PF04955">
    <property type="entry name" value="HupE_UreJ"/>
    <property type="match status" value="1"/>
</dbReference>